<comment type="similarity">
    <text evidence="1">Belongs to the ribosome association toxin RatA family.</text>
</comment>
<evidence type="ECO:0000256" key="1">
    <source>
        <dbReference type="ARBA" id="ARBA00008918"/>
    </source>
</evidence>
<name>A0A345DBG5_9BURK</name>
<accession>A0A345DBG5</accession>
<evidence type="ECO:0000313" key="3">
    <source>
        <dbReference type="EMBL" id="AXF85703.1"/>
    </source>
</evidence>
<gene>
    <name evidence="3" type="primary">pasT</name>
    <name evidence="3" type="ORF">DTO96_101434</name>
</gene>
<dbReference type="GO" id="GO:0045333">
    <property type="term" value="P:cellular respiration"/>
    <property type="evidence" value="ECO:0007669"/>
    <property type="project" value="InterPro"/>
</dbReference>
<dbReference type="PANTHER" id="PTHR12901">
    <property type="entry name" value="SPERM PROTEIN HOMOLOG"/>
    <property type="match status" value="1"/>
</dbReference>
<sequence>MPKVHKTVVLPYTAEQMYSLVEKVEDYPQFLPWCGGAVVHSRTDTSLEASVTIAFKSLQQTFRTSNVNEPYKTMTMHFKDGPFRYLTGTWLFAPIGDDDGVRVEFDLDYEFSNKLFALAIGPVFNLIAQTFIDGFISRAKVLYAR</sequence>
<dbReference type="Proteomes" id="UP000252182">
    <property type="component" value="Chromosome"/>
</dbReference>
<evidence type="ECO:0000259" key="2">
    <source>
        <dbReference type="Pfam" id="PF03364"/>
    </source>
</evidence>
<evidence type="ECO:0000313" key="4">
    <source>
        <dbReference type="Proteomes" id="UP000252182"/>
    </source>
</evidence>
<proteinExistence type="inferred from homology"/>
<dbReference type="InterPro" id="IPR044996">
    <property type="entry name" value="COQ10-like"/>
</dbReference>
<dbReference type="CDD" id="cd07813">
    <property type="entry name" value="COQ10p_like"/>
    <property type="match status" value="1"/>
</dbReference>
<dbReference type="InterPro" id="IPR005031">
    <property type="entry name" value="COQ10_START"/>
</dbReference>
<reference evidence="4" key="1">
    <citation type="submission" date="2018-07" db="EMBL/GenBank/DDBJ databases">
        <authorList>
            <person name="Kim H."/>
        </authorList>
    </citation>
    <scope>NUCLEOTIDE SEQUENCE [LARGE SCALE GENOMIC DNA]</scope>
    <source>
        <strain evidence="4">F02</strain>
    </source>
</reference>
<dbReference type="SUPFAM" id="SSF55961">
    <property type="entry name" value="Bet v1-like"/>
    <property type="match status" value="1"/>
</dbReference>
<dbReference type="GO" id="GO:0048039">
    <property type="term" value="F:ubiquinone binding"/>
    <property type="evidence" value="ECO:0007669"/>
    <property type="project" value="InterPro"/>
</dbReference>
<protein>
    <submittedName>
        <fullName evidence="3">Persistence and stress-resistance toxin PasT</fullName>
    </submittedName>
</protein>
<keyword evidence="4" id="KW-1185">Reference proteome</keyword>
<dbReference type="InterPro" id="IPR023393">
    <property type="entry name" value="START-like_dom_sf"/>
</dbReference>
<dbReference type="RefSeq" id="WP_114562869.1">
    <property type="nucleotide sequence ID" value="NZ_CP031124.1"/>
</dbReference>
<dbReference type="EMBL" id="CP031124">
    <property type="protein sequence ID" value="AXF85703.1"/>
    <property type="molecule type" value="Genomic_DNA"/>
</dbReference>
<dbReference type="PANTHER" id="PTHR12901:SF10">
    <property type="entry name" value="COENZYME Q-BINDING PROTEIN COQ10, MITOCHONDRIAL"/>
    <property type="match status" value="1"/>
</dbReference>
<dbReference type="Pfam" id="PF03364">
    <property type="entry name" value="Polyketide_cyc"/>
    <property type="match status" value="1"/>
</dbReference>
<feature type="domain" description="Coenzyme Q-binding protein COQ10 START" evidence="2">
    <location>
        <begin position="10"/>
        <end position="135"/>
    </location>
</feature>
<dbReference type="AlphaFoldDB" id="A0A345DBG5"/>
<dbReference type="Gene3D" id="3.30.530.20">
    <property type="match status" value="1"/>
</dbReference>
<organism evidence="3 4">
    <name type="scientific">Ephemeroptericola cinctiostellae</name>
    <dbReference type="NCBI Taxonomy" id="2268024"/>
    <lineage>
        <taxon>Bacteria</taxon>
        <taxon>Pseudomonadati</taxon>
        <taxon>Pseudomonadota</taxon>
        <taxon>Betaproteobacteria</taxon>
        <taxon>Burkholderiales</taxon>
        <taxon>Burkholderiaceae</taxon>
        <taxon>Ephemeroptericola</taxon>
    </lineage>
</organism>
<dbReference type="KEGG" id="hyf:DTO96_101434"/>
<dbReference type="OrthoDB" id="9804759at2"/>